<dbReference type="InterPro" id="IPR001478">
    <property type="entry name" value="PDZ"/>
</dbReference>
<comment type="similarity">
    <text evidence="1 5">Belongs to the peptidase S41A family.</text>
</comment>
<dbReference type="InterPro" id="IPR020992">
    <property type="entry name" value="Tail_Prtase_C"/>
</dbReference>
<keyword evidence="8" id="KW-1185">Reference proteome</keyword>
<gene>
    <name evidence="7" type="primary">prc</name>
    <name evidence="7" type="ORF">Pla108_05530</name>
</gene>
<sequence>MTDLARPVTTSSFSKSLAAAAASWFRRCGHLGVVAAMLVAVAAPAWARPNAPSRTDHTIAILVRRLMEQKHISKHPIDDEMSQRCLEAFLDTLDPLKLYFYQSDVNEFAQQRNQLDDLFRDGSVDFAHQVFARFLARVEERAETALKWVDADHDFTVKESMVTDRDAAQYAKDAAEADERWRKRVKFDLMLKLAEAEPELIDVPDVGTRRIGWNVGDHIKFPEDAGPKLTEAKDRLRKRYSSLRKRWNQTSSDELLELYVTAMTSGFDPHSSYMSPETLDNFNIQMRLELDGIGASLRSEDGYTEVADVIAGGAADQEGSLKKGDVIIGVGQDSDGPMEDIVDMKLNEVVKLIRGKRGRLVRLQVKPVENPNKIVEYIITRDRIELKNQEARSAIIETGEKPTGQPYRIGVIDLPSFYLDMDGARQGLPDFKSATRDVRRLLDDFERERQAGRPIDAVVFDLRFNGGGSLTEAVTLTGLFIDQGPVVQVKGTDGRTVPYADEAPGMMWDGPLVVLTNRFSASASEIFAGAIQDYGRGLVVGDESTHGKGTVQQLFDLGDRLMGRSNLGALKMTIQQFYRPGGDSTQNRGVLADVKIPALTDHLKGITEAEMDYALAFDRVNPLRHDFHGMSGSEIATQLQRMSNDRVTSSKEFNEDIRQIDRYETQKDRTSVTLNLEEFLTERKQLDTEKETEEISEELSDSDRPVFDIEDHYNKEAIAITVDYIRMLLASKLAVAR</sequence>
<dbReference type="GO" id="GO:0006508">
    <property type="term" value="P:proteolysis"/>
    <property type="evidence" value="ECO:0007669"/>
    <property type="project" value="UniProtKB-KW"/>
</dbReference>
<dbReference type="Pfam" id="PF11818">
    <property type="entry name" value="DUF3340"/>
    <property type="match status" value="1"/>
</dbReference>
<dbReference type="InterPro" id="IPR040573">
    <property type="entry name" value="TSP_N"/>
</dbReference>
<keyword evidence="4 5" id="KW-0720">Serine protease</keyword>
<proteinExistence type="inferred from homology"/>
<dbReference type="GO" id="GO:0007165">
    <property type="term" value="P:signal transduction"/>
    <property type="evidence" value="ECO:0007669"/>
    <property type="project" value="TreeGrafter"/>
</dbReference>
<dbReference type="PROSITE" id="PS50106">
    <property type="entry name" value="PDZ"/>
    <property type="match status" value="1"/>
</dbReference>
<keyword evidence="2 5" id="KW-0645">Protease</keyword>
<evidence type="ECO:0000256" key="1">
    <source>
        <dbReference type="ARBA" id="ARBA00009179"/>
    </source>
</evidence>
<dbReference type="Pfam" id="PF17804">
    <property type="entry name" value="TSP_NTD"/>
    <property type="match status" value="1"/>
</dbReference>
<evidence type="ECO:0000256" key="4">
    <source>
        <dbReference type="ARBA" id="ARBA00022825"/>
    </source>
</evidence>
<evidence type="ECO:0000259" key="6">
    <source>
        <dbReference type="PROSITE" id="PS50106"/>
    </source>
</evidence>
<comment type="caution">
    <text evidence="7">The sequence shown here is derived from an EMBL/GenBank/DDBJ whole genome shotgun (WGS) entry which is preliminary data.</text>
</comment>
<evidence type="ECO:0000256" key="2">
    <source>
        <dbReference type="ARBA" id="ARBA00022670"/>
    </source>
</evidence>
<dbReference type="NCBIfam" id="TIGR00225">
    <property type="entry name" value="prc"/>
    <property type="match status" value="1"/>
</dbReference>
<dbReference type="AlphaFoldDB" id="A0A5C6AJM9"/>
<dbReference type="Pfam" id="PF00595">
    <property type="entry name" value="PDZ"/>
    <property type="match status" value="1"/>
</dbReference>
<dbReference type="PANTHER" id="PTHR32060:SF22">
    <property type="entry name" value="CARBOXYL-TERMINAL-PROCESSING PEPTIDASE 3, CHLOROPLASTIC"/>
    <property type="match status" value="1"/>
</dbReference>
<keyword evidence="3 5" id="KW-0378">Hydrolase</keyword>
<dbReference type="InterPro" id="IPR036034">
    <property type="entry name" value="PDZ_sf"/>
</dbReference>
<name>A0A5C6AJM9_9BACT</name>
<dbReference type="InterPro" id="IPR004447">
    <property type="entry name" value="Peptidase_S41A"/>
</dbReference>
<dbReference type="GO" id="GO:0004252">
    <property type="term" value="F:serine-type endopeptidase activity"/>
    <property type="evidence" value="ECO:0007669"/>
    <property type="project" value="UniProtKB-EC"/>
</dbReference>
<evidence type="ECO:0000313" key="8">
    <source>
        <dbReference type="Proteomes" id="UP000317421"/>
    </source>
</evidence>
<dbReference type="Gene3D" id="2.30.42.10">
    <property type="match status" value="1"/>
</dbReference>
<dbReference type="SMART" id="SM00228">
    <property type="entry name" value="PDZ"/>
    <property type="match status" value="1"/>
</dbReference>
<dbReference type="SUPFAM" id="SSF50156">
    <property type="entry name" value="PDZ domain-like"/>
    <property type="match status" value="1"/>
</dbReference>
<evidence type="ECO:0000256" key="5">
    <source>
        <dbReference type="RuleBase" id="RU004404"/>
    </source>
</evidence>
<organism evidence="7 8">
    <name type="scientific">Botrimarina colliarenosi</name>
    <dbReference type="NCBI Taxonomy" id="2528001"/>
    <lineage>
        <taxon>Bacteria</taxon>
        <taxon>Pseudomonadati</taxon>
        <taxon>Planctomycetota</taxon>
        <taxon>Planctomycetia</taxon>
        <taxon>Pirellulales</taxon>
        <taxon>Lacipirellulaceae</taxon>
        <taxon>Botrimarina</taxon>
    </lineage>
</organism>
<dbReference type="InterPro" id="IPR005151">
    <property type="entry name" value="Tail-specific_protease"/>
</dbReference>
<protein>
    <submittedName>
        <fullName evidence="7">Tail-specific protease</fullName>
        <ecNumber evidence="7">3.4.21.102</ecNumber>
    </submittedName>
</protein>
<evidence type="ECO:0000313" key="7">
    <source>
        <dbReference type="EMBL" id="TWT99610.1"/>
    </source>
</evidence>
<feature type="domain" description="PDZ" evidence="6">
    <location>
        <begin position="283"/>
        <end position="354"/>
    </location>
</feature>
<dbReference type="CDD" id="cd06782">
    <property type="entry name" value="cpPDZ_CPP-like"/>
    <property type="match status" value="1"/>
</dbReference>
<reference evidence="7 8" key="1">
    <citation type="submission" date="2019-02" db="EMBL/GenBank/DDBJ databases">
        <title>Deep-cultivation of Planctomycetes and their phenomic and genomic characterization uncovers novel biology.</title>
        <authorList>
            <person name="Wiegand S."/>
            <person name="Jogler M."/>
            <person name="Boedeker C."/>
            <person name="Pinto D."/>
            <person name="Vollmers J."/>
            <person name="Rivas-Marin E."/>
            <person name="Kohn T."/>
            <person name="Peeters S.H."/>
            <person name="Heuer A."/>
            <person name="Rast P."/>
            <person name="Oberbeckmann S."/>
            <person name="Bunk B."/>
            <person name="Jeske O."/>
            <person name="Meyerdierks A."/>
            <person name="Storesund J.E."/>
            <person name="Kallscheuer N."/>
            <person name="Luecker S."/>
            <person name="Lage O.M."/>
            <person name="Pohl T."/>
            <person name="Merkel B.J."/>
            <person name="Hornburger P."/>
            <person name="Mueller R.-W."/>
            <person name="Bruemmer F."/>
            <person name="Labrenz M."/>
            <person name="Spormann A.M."/>
            <person name="Op Den Camp H."/>
            <person name="Overmann J."/>
            <person name="Amann R."/>
            <person name="Jetten M.S.M."/>
            <person name="Mascher T."/>
            <person name="Medema M.H."/>
            <person name="Devos D.P."/>
            <person name="Kaster A.-K."/>
            <person name="Ovreas L."/>
            <person name="Rohde M."/>
            <person name="Galperin M.Y."/>
            <person name="Jogler C."/>
        </authorList>
    </citation>
    <scope>NUCLEOTIDE SEQUENCE [LARGE SCALE GENOMIC DNA]</scope>
    <source>
        <strain evidence="7 8">Pla108</strain>
    </source>
</reference>
<dbReference type="CDD" id="cd07560">
    <property type="entry name" value="Peptidase_S41_CPP"/>
    <property type="match status" value="1"/>
</dbReference>
<dbReference type="GO" id="GO:0030288">
    <property type="term" value="C:outer membrane-bounded periplasmic space"/>
    <property type="evidence" value="ECO:0007669"/>
    <property type="project" value="TreeGrafter"/>
</dbReference>
<dbReference type="Proteomes" id="UP000317421">
    <property type="component" value="Unassembled WGS sequence"/>
</dbReference>
<accession>A0A5C6AJM9</accession>
<evidence type="ECO:0000256" key="3">
    <source>
        <dbReference type="ARBA" id="ARBA00022801"/>
    </source>
</evidence>
<dbReference type="FunFam" id="3.90.226.10:FF:000090">
    <property type="entry name" value="Tail-specific protease"/>
    <property type="match status" value="1"/>
</dbReference>
<dbReference type="RefSeq" id="WP_197526193.1">
    <property type="nucleotide sequence ID" value="NZ_SJPR01000001.1"/>
</dbReference>
<dbReference type="SMART" id="SM00245">
    <property type="entry name" value="TSPc"/>
    <property type="match status" value="1"/>
</dbReference>
<dbReference type="InterPro" id="IPR029045">
    <property type="entry name" value="ClpP/crotonase-like_dom_sf"/>
</dbReference>
<dbReference type="EMBL" id="SJPR01000001">
    <property type="protein sequence ID" value="TWT99610.1"/>
    <property type="molecule type" value="Genomic_DNA"/>
</dbReference>
<dbReference type="PANTHER" id="PTHR32060">
    <property type="entry name" value="TAIL-SPECIFIC PROTEASE"/>
    <property type="match status" value="1"/>
</dbReference>
<dbReference type="SUPFAM" id="SSF52096">
    <property type="entry name" value="ClpP/crotonase"/>
    <property type="match status" value="1"/>
</dbReference>
<dbReference type="EC" id="3.4.21.102" evidence="7"/>
<dbReference type="Pfam" id="PF03572">
    <property type="entry name" value="Peptidase_S41"/>
    <property type="match status" value="1"/>
</dbReference>
<dbReference type="Gene3D" id="3.90.226.10">
    <property type="entry name" value="2-enoyl-CoA Hydratase, Chain A, domain 1"/>
    <property type="match status" value="1"/>
</dbReference>